<dbReference type="InterPro" id="IPR000089">
    <property type="entry name" value="Biotin_lipoyl"/>
</dbReference>
<dbReference type="EMBL" id="LXEN01000098">
    <property type="protein sequence ID" value="OAT26741.1"/>
    <property type="molecule type" value="Genomic_DNA"/>
</dbReference>
<dbReference type="Pfam" id="PF00364">
    <property type="entry name" value="Biotin_lipoyl"/>
    <property type="match status" value="1"/>
</dbReference>
<dbReference type="EC" id="6.3.4.6" evidence="2"/>
<feature type="domain" description="Lipoyl-binding" evidence="1">
    <location>
        <begin position="99"/>
        <end position="158"/>
    </location>
</feature>
<dbReference type="STRING" id="1354337.M983_2068"/>
<dbReference type="Proteomes" id="UP000094023">
    <property type="component" value="Unassembled WGS sequence"/>
</dbReference>
<accession>A0A198FRI2</accession>
<organism evidence="2 3">
    <name type="scientific">Proteus myxofaciens ATCC 19692</name>
    <dbReference type="NCBI Taxonomy" id="1354337"/>
    <lineage>
        <taxon>Bacteria</taxon>
        <taxon>Pseudomonadati</taxon>
        <taxon>Pseudomonadota</taxon>
        <taxon>Gammaproteobacteria</taxon>
        <taxon>Enterobacterales</taxon>
        <taxon>Morganellaceae</taxon>
        <taxon>Proteus</taxon>
    </lineage>
</organism>
<dbReference type="InterPro" id="IPR011053">
    <property type="entry name" value="Single_hybrid_motif"/>
</dbReference>
<gene>
    <name evidence="2" type="ORF">M983_2068</name>
</gene>
<dbReference type="Gene3D" id="2.40.50.100">
    <property type="match status" value="1"/>
</dbReference>
<dbReference type="SUPFAM" id="SSF51230">
    <property type="entry name" value="Single hybrid motif"/>
    <property type="match status" value="1"/>
</dbReference>
<evidence type="ECO:0000313" key="2">
    <source>
        <dbReference type="EMBL" id="OAT26741.1"/>
    </source>
</evidence>
<keyword evidence="2" id="KW-0436">Ligase</keyword>
<protein>
    <submittedName>
        <fullName evidence="2">Urea carboxylase</fullName>
        <ecNumber evidence="2">6.3.4.6</ecNumber>
    </submittedName>
</protein>
<dbReference type="CDD" id="cd06850">
    <property type="entry name" value="biotinyl_domain"/>
    <property type="match status" value="1"/>
</dbReference>
<reference evidence="2 3" key="1">
    <citation type="submission" date="2016-04" db="EMBL/GenBank/DDBJ databases">
        <title>ATOL: Assembling a taxonomically balanced genome-scale reconstruction of the evolutionary history of the Enterobacteriaceae.</title>
        <authorList>
            <person name="Plunkett G.III."/>
            <person name="Neeno-Eckwall E.C."/>
            <person name="Glasner J.D."/>
            <person name="Perna N.T."/>
        </authorList>
    </citation>
    <scope>NUCLEOTIDE SEQUENCE [LARGE SCALE GENOMIC DNA]</scope>
    <source>
        <strain evidence="2 3">ATCC 19692</strain>
    </source>
</reference>
<name>A0A198FRI2_9GAMM</name>
<comment type="caution">
    <text evidence="2">The sequence shown here is derived from an EMBL/GenBank/DDBJ whole genome shotgun (WGS) entry which is preliminary data.</text>
</comment>
<evidence type="ECO:0000313" key="3">
    <source>
        <dbReference type="Proteomes" id="UP000094023"/>
    </source>
</evidence>
<dbReference type="AlphaFoldDB" id="A0A198FRI2"/>
<dbReference type="PATRIC" id="fig|1354337.4.peg.2118"/>
<dbReference type="GO" id="GO:0004847">
    <property type="term" value="F:urea carboxylase activity"/>
    <property type="evidence" value="ECO:0007669"/>
    <property type="project" value="UniProtKB-EC"/>
</dbReference>
<dbReference type="RefSeq" id="WP_066750118.1">
    <property type="nucleotide sequence ID" value="NZ_LXEN01000098.1"/>
</dbReference>
<sequence>MASVLPFHQEMMKDADFTENFKVHTRWIETDFNAINSDLPRSKSSKNEDLVRTFIEIDGRRHELALPAHLLSLSAVIPSAINANNELEENLKAVTAPISEVLHSWVLSDGDNVSEGDVIAIMEAIKMEVQVIASRYGVLQQKAKTGEYFSAESVLAEIN</sequence>
<evidence type="ECO:0000259" key="1">
    <source>
        <dbReference type="Pfam" id="PF00364"/>
    </source>
</evidence>
<keyword evidence="3" id="KW-1185">Reference proteome</keyword>
<proteinExistence type="predicted"/>